<dbReference type="EMBL" id="LWBP01000013">
    <property type="protein sequence ID" value="OQP67713.1"/>
    <property type="molecule type" value="Genomic_DNA"/>
</dbReference>
<evidence type="ECO:0000259" key="4">
    <source>
        <dbReference type="Pfam" id="PF00195"/>
    </source>
</evidence>
<dbReference type="InterPro" id="IPR016039">
    <property type="entry name" value="Thiolase-like"/>
</dbReference>
<dbReference type="InterPro" id="IPR001099">
    <property type="entry name" value="Chalcone/stilbene_synt_N"/>
</dbReference>
<dbReference type="PIRSF" id="PIRSF000451">
    <property type="entry name" value="PKS_III"/>
    <property type="match status" value="1"/>
</dbReference>
<dbReference type="Gene3D" id="3.40.47.10">
    <property type="match status" value="2"/>
</dbReference>
<keyword evidence="2" id="KW-0808">Transferase</keyword>
<dbReference type="Pfam" id="PF00195">
    <property type="entry name" value="Chal_sti_synt_N"/>
    <property type="match status" value="1"/>
</dbReference>
<dbReference type="CDD" id="cd00831">
    <property type="entry name" value="CHS_like"/>
    <property type="match status" value="1"/>
</dbReference>
<accession>A0A1V9GAS1</accession>
<evidence type="ECO:0000256" key="3">
    <source>
        <dbReference type="PIRSR" id="PIRSR000451-1"/>
    </source>
</evidence>
<dbReference type="STRING" id="550983.A4R26_11690"/>
<dbReference type="RefSeq" id="WP_081161004.1">
    <property type="nucleotide sequence ID" value="NZ_LWBP01000013.1"/>
</dbReference>
<feature type="domain" description="Chalcone/stilbene synthase C-terminal" evidence="5">
    <location>
        <begin position="227"/>
        <end position="360"/>
    </location>
</feature>
<evidence type="ECO:0000259" key="5">
    <source>
        <dbReference type="Pfam" id="PF02797"/>
    </source>
</evidence>
<feature type="domain" description="Chalcone/stilbene synthase N-terminal" evidence="4">
    <location>
        <begin position="3"/>
        <end position="211"/>
    </location>
</feature>
<dbReference type="Pfam" id="PF02797">
    <property type="entry name" value="Chal_sti_synt_C"/>
    <property type="match status" value="1"/>
</dbReference>
<evidence type="ECO:0000256" key="1">
    <source>
        <dbReference type="ARBA" id="ARBA00005531"/>
    </source>
</evidence>
<keyword evidence="7" id="KW-1185">Reference proteome</keyword>
<organism evidence="6 7">
    <name type="scientific">Niastella populi</name>
    <dbReference type="NCBI Taxonomy" id="550983"/>
    <lineage>
        <taxon>Bacteria</taxon>
        <taxon>Pseudomonadati</taxon>
        <taxon>Bacteroidota</taxon>
        <taxon>Chitinophagia</taxon>
        <taxon>Chitinophagales</taxon>
        <taxon>Chitinophagaceae</taxon>
        <taxon>Niastella</taxon>
    </lineage>
</organism>
<dbReference type="SUPFAM" id="SSF53901">
    <property type="entry name" value="Thiolase-like"/>
    <property type="match status" value="1"/>
</dbReference>
<comment type="similarity">
    <text evidence="1">Belongs to the thiolase-like superfamily. Chalcone/stilbene synthases family.</text>
</comment>
<sequence>MSKIIAIGTAVPSFRHRQQDILQFMQLIYSYSEADRRRLRFLYHQSAIDTRYSVIPDYSRPTPEWKFYPHTENLEPFPSLEQRMTWYNKYAPQVSVNAIRDCLDGKLSETAITHLITVSCTGMSAPGLDLQLMELLDLPRHTARTSINFMGCYAGIHALKAADAICQTDKQAKVLIVCTELCTLHFQREPSIDNIASSLLFADGSAAAVITGNDHPANGLHLDAFYSEVIPKGKKDMAWELSSSGFLMTLSSYIPDLLEEDFSQFTGRALAKAGLSRQDITHWCIHPGGKKILEAIHKTLSLHNGELQASWDVLQQYGNMSSPTILFVLKKMMPSLLHNHNRKEHIFGAAFGPGLTMETFTASANS</sequence>
<evidence type="ECO:0000256" key="2">
    <source>
        <dbReference type="ARBA" id="ARBA00022679"/>
    </source>
</evidence>
<reference evidence="7" key="1">
    <citation type="submission" date="2016-04" db="EMBL/GenBank/DDBJ databases">
        <authorList>
            <person name="Chen L."/>
            <person name="Zhuang W."/>
            <person name="Wang G."/>
        </authorList>
    </citation>
    <scope>NUCLEOTIDE SEQUENCE [LARGE SCALE GENOMIC DNA]</scope>
    <source>
        <strain evidence="7">208</strain>
    </source>
</reference>
<protein>
    <submittedName>
        <fullName evidence="6">Naringenin-chalcone synthase</fullName>
    </submittedName>
</protein>
<dbReference type="PANTHER" id="PTHR11877">
    <property type="entry name" value="HYDROXYMETHYLGLUTARYL-COA SYNTHASE"/>
    <property type="match status" value="1"/>
</dbReference>
<gene>
    <name evidence="6" type="ORF">A4R26_11690</name>
</gene>
<dbReference type="InterPro" id="IPR011141">
    <property type="entry name" value="Polyketide_synthase_type-III"/>
</dbReference>
<dbReference type="InterPro" id="IPR012328">
    <property type="entry name" value="Chalcone/stilbene_synt_C"/>
</dbReference>
<name>A0A1V9GAS1_9BACT</name>
<dbReference type="GO" id="GO:0030639">
    <property type="term" value="P:polyketide biosynthetic process"/>
    <property type="evidence" value="ECO:0007669"/>
    <property type="project" value="TreeGrafter"/>
</dbReference>
<dbReference type="PANTHER" id="PTHR11877:SF46">
    <property type="entry name" value="TYPE III POLYKETIDE SYNTHASE A"/>
    <property type="match status" value="1"/>
</dbReference>
<dbReference type="AlphaFoldDB" id="A0A1V9GAS1"/>
<dbReference type="OrthoDB" id="9786288at2"/>
<dbReference type="Proteomes" id="UP000192276">
    <property type="component" value="Unassembled WGS sequence"/>
</dbReference>
<feature type="active site" description="Acyl-thioester intermediate" evidence="3">
    <location>
        <position position="152"/>
    </location>
</feature>
<evidence type="ECO:0000313" key="6">
    <source>
        <dbReference type="EMBL" id="OQP67713.1"/>
    </source>
</evidence>
<dbReference type="GO" id="GO:0016747">
    <property type="term" value="F:acyltransferase activity, transferring groups other than amino-acyl groups"/>
    <property type="evidence" value="ECO:0007669"/>
    <property type="project" value="InterPro"/>
</dbReference>
<proteinExistence type="inferred from homology"/>
<evidence type="ECO:0000313" key="7">
    <source>
        <dbReference type="Proteomes" id="UP000192276"/>
    </source>
</evidence>
<comment type="caution">
    <text evidence="6">The sequence shown here is derived from an EMBL/GenBank/DDBJ whole genome shotgun (WGS) entry which is preliminary data.</text>
</comment>